<dbReference type="EMBL" id="FRCY01000005">
    <property type="protein sequence ID" value="SHM99148.1"/>
    <property type="molecule type" value="Genomic_DNA"/>
</dbReference>
<keyword evidence="2" id="KW-1185">Reference proteome</keyword>
<name>A0A1M7N7W6_9BACT</name>
<dbReference type="Proteomes" id="UP000184513">
    <property type="component" value="Unassembled WGS sequence"/>
</dbReference>
<dbReference type="RefSeq" id="WP_143155993.1">
    <property type="nucleotide sequence ID" value="NZ_FRCY01000005.1"/>
</dbReference>
<proteinExistence type="predicted"/>
<evidence type="ECO:0000313" key="2">
    <source>
        <dbReference type="Proteomes" id="UP000184513"/>
    </source>
</evidence>
<sequence>MPYSLKGMGGRLLLISLLFTLVFCQRKKASERASAEVQISNLFENFTFSMDTLMVDTGDQLIGETNTEGLSALPKGGFSRMASCGSMLMWRMNWGLP</sequence>
<dbReference type="AlphaFoldDB" id="A0A1M7N7W6"/>
<gene>
    <name evidence="1" type="ORF">SAMN04488057_10592</name>
</gene>
<reference evidence="1 2" key="1">
    <citation type="submission" date="2016-11" db="EMBL/GenBank/DDBJ databases">
        <authorList>
            <person name="Jaros S."/>
            <person name="Januszkiewicz K."/>
            <person name="Wedrychowicz H."/>
        </authorList>
    </citation>
    <scope>NUCLEOTIDE SEQUENCE [LARGE SCALE GENOMIC DNA]</scope>
    <source>
        <strain evidence="1 2">CGMCC 1.6102</strain>
    </source>
</reference>
<evidence type="ECO:0000313" key="1">
    <source>
        <dbReference type="EMBL" id="SHM99148.1"/>
    </source>
</evidence>
<accession>A0A1M7N7W6</accession>
<protein>
    <submittedName>
        <fullName evidence="1">Uncharacterized protein</fullName>
    </submittedName>
</protein>
<organism evidence="1 2">
    <name type="scientific">Cyclobacterium lianum</name>
    <dbReference type="NCBI Taxonomy" id="388280"/>
    <lineage>
        <taxon>Bacteria</taxon>
        <taxon>Pseudomonadati</taxon>
        <taxon>Bacteroidota</taxon>
        <taxon>Cytophagia</taxon>
        <taxon>Cytophagales</taxon>
        <taxon>Cyclobacteriaceae</taxon>
        <taxon>Cyclobacterium</taxon>
    </lineage>
</organism>